<feature type="signal peptide" evidence="3">
    <location>
        <begin position="1"/>
        <end position="18"/>
    </location>
</feature>
<keyword evidence="2" id="KW-1133">Transmembrane helix</keyword>
<sequence>MLILLAAKLLLLAPVAHAAWAPCINFDLGDAQVTPWNCDGWNLTDAVSPIEHALQTAMGAPSAVLLSLAGASLDFGCGIVQIVWNTWTGAFLASIAFVIQNFVPVAGGCAGIIGAIGCGGLTDKDQDGGGKMFALCVILFSPVLAVVLLVILIVIWFLLLAVSFVVVLLFAVVVAVIVVPITILVALLILFVIFLVIAGLVLLAFTACWLIYLGVLLALAQLGLGAVDGSLRASKASSGSCGKCTGQGIVSKWVVPGLICIASALVANVLLLWDLEVLFVMWSSFRELSGIQLPITQESMKKLLEASGINLTIFFDAIASIYSIFYHLQQIIEDFTKFECFYLLSMMSASQLVAGMLALNFFQSTDIKMALAHMLSHCFDQPGHALATKTLLVASAKLIELMMVAGSPTFIRMFSSPFSGCEAYIDNISGVFGTVCLWFVGVPALLVAPDLMMSSLSFESRRRPRQVLAERPKRMASVMSMLIGRWGDWSLEACGLLKFRASVAERSTDLGESQVQAYIKVSSTFISSAFQIVPCGKVLSQLMDASNVGHVWIDSDQAIPVQKASGWSWFTKILAWLRFCLLQPIPFLQEASAEQVTLLWVCIGLTFAEELCSSMIADPQPPTDDYEHERLRSTMAGVVSRGFHVGCRQLQKIWSALATILNSALQLAWQGTGIAVSAAYRAALAGRNVLFAAMGVGAGVFGAGMGALGPTGGAIADVELVVVDDPVPADRPLEPDVPPHETDATKEDADAPPDSSPDATSTIFASYSALSAMVTSMIGASDGDPADFDTGSPSSPEPDPTAYGAPLDDSDFVSI</sequence>
<feature type="chain" id="PRO_5032797259" evidence="3">
    <location>
        <begin position="19"/>
        <end position="815"/>
    </location>
</feature>
<feature type="transmembrane region" description="Helical" evidence="2">
    <location>
        <begin position="391"/>
        <end position="411"/>
    </location>
</feature>
<organism evidence="4 5">
    <name type="scientific">Symbiodinium natans</name>
    <dbReference type="NCBI Taxonomy" id="878477"/>
    <lineage>
        <taxon>Eukaryota</taxon>
        <taxon>Sar</taxon>
        <taxon>Alveolata</taxon>
        <taxon>Dinophyceae</taxon>
        <taxon>Suessiales</taxon>
        <taxon>Symbiodiniaceae</taxon>
        <taxon>Symbiodinium</taxon>
    </lineage>
</organism>
<keyword evidence="2" id="KW-0812">Transmembrane</keyword>
<feature type="transmembrane region" description="Helical" evidence="2">
    <location>
        <begin position="431"/>
        <end position="453"/>
    </location>
</feature>
<keyword evidence="3" id="KW-0732">Signal</keyword>
<feature type="transmembrane region" description="Helical" evidence="2">
    <location>
        <begin position="165"/>
        <end position="193"/>
    </location>
</feature>
<evidence type="ECO:0000313" key="4">
    <source>
        <dbReference type="EMBL" id="CAE7524960.1"/>
    </source>
</evidence>
<protein>
    <submittedName>
        <fullName evidence="4">Uncharacterized protein</fullName>
    </submittedName>
</protein>
<keyword evidence="5" id="KW-1185">Reference proteome</keyword>
<feature type="compositionally biased region" description="Basic and acidic residues" evidence="1">
    <location>
        <begin position="731"/>
        <end position="749"/>
    </location>
</feature>
<comment type="caution">
    <text evidence="4">The sequence shown here is derived from an EMBL/GenBank/DDBJ whole genome shotgun (WGS) entry which is preliminary data.</text>
</comment>
<proteinExistence type="predicted"/>
<dbReference type="Proteomes" id="UP000604046">
    <property type="component" value="Unassembled WGS sequence"/>
</dbReference>
<reference evidence="4" key="1">
    <citation type="submission" date="2021-02" db="EMBL/GenBank/DDBJ databases">
        <authorList>
            <person name="Dougan E. K."/>
            <person name="Rhodes N."/>
            <person name="Thang M."/>
            <person name="Chan C."/>
        </authorList>
    </citation>
    <scope>NUCLEOTIDE SEQUENCE</scope>
</reference>
<feature type="transmembrane region" description="Helical" evidence="2">
    <location>
        <begin position="341"/>
        <end position="362"/>
    </location>
</feature>
<keyword evidence="2" id="KW-0472">Membrane</keyword>
<name>A0A812TIH2_9DINO</name>
<evidence type="ECO:0000256" key="2">
    <source>
        <dbReference type="SAM" id="Phobius"/>
    </source>
</evidence>
<feature type="region of interest" description="Disordered" evidence="1">
    <location>
        <begin position="727"/>
        <end position="760"/>
    </location>
</feature>
<gene>
    <name evidence="4" type="ORF">SNAT2548_LOCUS29385</name>
</gene>
<evidence type="ECO:0000313" key="5">
    <source>
        <dbReference type="Proteomes" id="UP000604046"/>
    </source>
</evidence>
<accession>A0A812TIH2</accession>
<feature type="transmembrane region" description="Helical" evidence="2">
    <location>
        <begin position="253"/>
        <end position="282"/>
    </location>
</feature>
<feature type="transmembrane region" description="Helical" evidence="2">
    <location>
        <begin position="200"/>
        <end position="224"/>
    </location>
</feature>
<dbReference type="EMBL" id="CAJNDS010002557">
    <property type="protein sequence ID" value="CAE7524960.1"/>
    <property type="molecule type" value="Genomic_DNA"/>
</dbReference>
<feature type="transmembrane region" description="Helical" evidence="2">
    <location>
        <begin position="133"/>
        <end position="159"/>
    </location>
</feature>
<feature type="transmembrane region" description="Helical" evidence="2">
    <location>
        <begin position="102"/>
        <end position="121"/>
    </location>
</feature>
<feature type="region of interest" description="Disordered" evidence="1">
    <location>
        <begin position="778"/>
        <end position="815"/>
    </location>
</feature>
<feature type="transmembrane region" description="Helical" evidence="2">
    <location>
        <begin position="303"/>
        <end position="329"/>
    </location>
</feature>
<dbReference type="AlphaFoldDB" id="A0A812TIH2"/>
<evidence type="ECO:0000256" key="1">
    <source>
        <dbReference type="SAM" id="MobiDB-lite"/>
    </source>
</evidence>
<evidence type="ECO:0000256" key="3">
    <source>
        <dbReference type="SAM" id="SignalP"/>
    </source>
</evidence>